<organism evidence="2 3">
    <name type="scientific">Micromonospora pallida</name>
    <dbReference type="NCBI Taxonomy" id="145854"/>
    <lineage>
        <taxon>Bacteria</taxon>
        <taxon>Bacillati</taxon>
        <taxon>Actinomycetota</taxon>
        <taxon>Actinomycetes</taxon>
        <taxon>Micromonosporales</taxon>
        <taxon>Micromonosporaceae</taxon>
        <taxon>Micromonospora</taxon>
    </lineage>
</organism>
<gene>
    <name evidence="2" type="ORF">GA0074692_5259</name>
</gene>
<dbReference type="EMBL" id="FMHW01000002">
    <property type="protein sequence ID" value="SCL39152.1"/>
    <property type="molecule type" value="Genomic_DNA"/>
</dbReference>
<dbReference type="STRING" id="145854.GA0074692_5259"/>
<evidence type="ECO:0000313" key="3">
    <source>
        <dbReference type="Proteomes" id="UP000198959"/>
    </source>
</evidence>
<evidence type="ECO:0000313" key="2">
    <source>
        <dbReference type="EMBL" id="SCL39152.1"/>
    </source>
</evidence>
<sequence length="218" mass="22381">MTTAAGAGGAPIARLTSSAGRPETSRAPSATDGTLSVGVTGFAAGVPPAPDTAELPAPVIPPLDVRPLAVVEPLAVAVRTSKVSTSSRIGSRLPLGSYSAHSCRSRRRRIAIAPANPATAPAASKPVIIPPRRRAFFFCLAIRMFFAFAFRAMVPACAAPPRAATASGARVATVEPQPRAAESRTSTTRGATAARAVCTRGPTDWPTPRDAYVAACIR</sequence>
<proteinExistence type="predicted"/>
<name>A0A1C6TC66_9ACTN</name>
<keyword evidence="3" id="KW-1185">Reference proteome</keyword>
<protein>
    <submittedName>
        <fullName evidence="2">Uncharacterized protein</fullName>
    </submittedName>
</protein>
<evidence type="ECO:0000256" key="1">
    <source>
        <dbReference type="SAM" id="MobiDB-lite"/>
    </source>
</evidence>
<feature type="region of interest" description="Disordered" evidence="1">
    <location>
        <begin position="1"/>
        <end position="34"/>
    </location>
</feature>
<feature type="compositionally biased region" description="Low complexity" evidence="1">
    <location>
        <begin position="179"/>
        <end position="192"/>
    </location>
</feature>
<dbReference type="AlphaFoldDB" id="A0A1C6TC66"/>
<accession>A0A1C6TC66</accession>
<dbReference type="Proteomes" id="UP000198959">
    <property type="component" value="Unassembled WGS sequence"/>
</dbReference>
<reference evidence="3" key="1">
    <citation type="submission" date="2016-06" db="EMBL/GenBank/DDBJ databases">
        <authorList>
            <person name="Varghese N."/>
            <person name="Submissions Spin"/>
        </authorList>
    </citation>
    <scope>NUCLEOTIDE SEQUENCE [LARGE SCALE GENOMIC DNA]</scope>
    <source>
        <strain evidence="3">DSM 43817</strain>
    </source>
</reference>
<feature type="region of interest" description="Disordered" evidence="1">
    <location>
        <begin position="169"/>
        <end position="192"/>
    </location>
</feature>